<dbReference type="AlphaFoldDB" id="A0A4S2MR55"/>
<sequence>MDWPPQSPVLNPIKNVWEARESYLGRKYEKTGDLEMLKWQLKEAYNLISADKIKEFIYSTPFCMQQVIDRAGRRYHQKSKDQYLLPSDEIEQDRLDLVHHLHLELLNGNITLTKFDEDPEFGDIHTGSEVIGLDLAPIRPGWTAPNVKFELDDLEKKWAYPKDHFNFIHSSNVDPRLAQVSSSDIQRTIDTFFCDDDTMPYESPSLAYWRAMTACYEKLGISPRVRGEDYKRMAEEVRFKEVKVYSFKVPVGDWPRKAKLRRLGAIVAKIATTGAEAYASNMLTNFGGFTLEETKKLVDDAITLQRGPQLKEHAYYFEYFVTGRKPVAGCD</sequence>
<dbReference type="GO" id="GO:0003676">
    <property type="term" value="F:nucleic acid binding"/>
    <property type="evidence" value="ECO:0007669"/>
    <property type="project" value="InterPro"/>
</dbReference>
<organism evidence="1 2">
    <name type="scientific">Ascodesmis nigricans</name>
    <dbReference type="NCBI Taxonomy" id="341454"/>
    <lineage>
        <taxon>Eukaryota</taxon>
        <taxon>Fungi</taxon>
        <taxon>Dikarya</taxon>
        <taxon>Ascomycota</taxon>
        <taxon>Pezizomycotina</taxon>
        <taxon>Pezizomycetes</taxon>
        <taxon>Pezizales</taxon>
        <taxon>Ascodesmidaceae</taxon>
        <taxon>Ascodesmis</taxon>
    </lineage>
</organism>
<evidence type="ECO:0000313" key="1">
    <source>
        <dbReference type="EMBL" id="TGZ78129.1"/>
    </source>
</evidence>
<dbReference type="SUPFAM" id="SSF53335">
    <property type="entry name" value="S-adenosyl-L-methionine-dependent methyltransferases"/>
    <property type="match status" value="1"/>
</dbReference>
<name>A0A4S2MR55_9PEZI</name>
<evidence type="ECO:0008006" key="3">
    <source>
        <dbReference type="Google" id="ProtNLM"/>
    </source>
</evidence>
<reference evidence="1 2" key="1">
    <citation type="submission" date="2019-04" db="EMBL/GenBank/DDBJ databases">
        <title>Comparative genomics and transcriptomics to analyze fruiting body development in filamentous ascomycetes.</title>
        <authorList>
            <consortium name="DOE Joint Genome Institute"/>
            <person name="Lutkenhaus R."/>
            <person name="Traeger S."/>
            <person name="Breuer J."/>
            <person name="Kuo A."/>
            <person name="Lipzen A."/>
            <person name="Pangilinan J."/>
            <person name="Dilworth D."/>
            <person name="Sandor L."/>
            <person name="Poggeler S."/>
            <person name="Barry K."/>
            <person name="Grigoriev I.V."/>
            <person name="Nowrousian M."/>
        </authorList>
    </citation>
    <scope>NUCLEOTIDE SEQUENCE [LARGE SCALE GENOMIC DNA]</scope>
    <source>
        <strain evidence="1 2">CBS 389.68</strain>
    </source>
</reference>
<keyword evidence="2" id="KW-1185">Reference proteome</keyword>
<dbReference type="InParanoid" id="A0A4S2MR55"/>
<dbReference type="EMBL" id="ML220145">
    <property type="protein sequence ID" value="TGZ78129.1"/>
    <property type="molecule type" value="Genomic_DNA"/>
</dbReference>
<gene>
    <name evidence="1" type="ORF">EX30DRAFT_374115</name>
</gene>
<dbReference type="Gene3D" id="3.30.420.10">
    <property type="entry name" value="Ribonuclease H-like superfamily/Ribonuclease H"/>
    <property type="match status" value="1"/>
</dbReference>
<proteinExistence type="predicted"/>
<dbReference type="Proteomes" id="UP000298138">
    <property type="component" value="Unassembled WGS sequence"/>
</dbReference>
<evidence type="ECO:0000313" key="2">
    <source>
        <dbReference type="Proteomes" id="UP000298138"/>
    </source>
</evidence>
<protein>
    <recommendedName>
        <fullName evidence="3">S-adenosyl-L-methionine-dependent methyltransferase</fullName>
    </recommendedName>
</protein>
<dbReference type="InterPro" id="IPR036397">
    <property type="entry name" value="RNaseH_sf"/>
</dbReference>
<dbReference type="InterPro" id="IPR029063">
    <property type="entry name" value="SAM-dependent_MTases_sf"/>
</dbReference>
<dbReference type="OrthoDB" id="2013972at2759"/>
<accession>A0A4S2MR55</accession>